<dbReference type="SMART" id="SM00421">
    <property type="entry name" value="HTH_LUXR"/>
    <property type="match status" value="1"/>
</dbReference>
<dbReference type="PANTHER" id="PTHR16305:SF35">
    <property type="entry name" value="TRANSCRIPTIONAL ACTIVATOR DOMAIN"/>
    <property type="match status" value="1"/>
</dbReference>
<dbReference type="GO" id="GO:0004016">
    <property type="term" value="F:adenylate cyclase activity"/>
    <property type="evidence" value="ECO:0007669"/>
    <property type="project" value="TreeGrafter"/>
</dbReference>
<organism evidence="4 5">
    <name type="scientific">Actinacidiphila bryophytorum</name>
    <dbReference type="NCBI Taxonomy" id="1436133"/>
    <lineage>
        <taxon>Bacteria</taxon>
        <taxon>Bacillati</taxon>
        <taxon>Actinomycetota</taxon>
        <taxon>Actinomycetes</taxon>
        <taxon>Kitasatosporales</taxon>
        <taxon>Streptomycetaceae</taxon>
        <taxon>Actinacidiphila</taxon>
    </lineage>
</organism>
<dbReference type="InterPro" id="IPR011990">
    <property type="entry name" value="TPR-like_helical_dom_sf"/>
</dbReference>
<gene>
    <name evidence="4" type="ORF">SBRY_120045</name>
</gene>
<dbReference type="Gene3D" id="1.25.40.10">
    <property type="entry name" value="Tetratricopeptide repeat domain"/>
    <property type="match status" value="1"/>
</dbReference>
<dbReference type="SUPFAM" id="SSF46894">
    <property type="entry name" value="C-terminal effector domain of the bipartite response regulators"/>
    <property type="match status" value="1"/>
</dbReference>
<comment type="caution">
    <text evidence="4">The sequence shown here is derived from an EMBL/GenBank/DDBJ whole genome shotgun (WGS) entry which is preliminary data.</text>
</comment>
<dbReference type="SUPFAM" id="SSF48452">
    <property type="entry name" value="TPR-like"/>
    <property type="match status" value="1"/>
</dbReference>
<evidence type="ECO:0000256" key="1">
    <source>
        <dbReference type="ARBA" id="ARBA00022741"/>
    </source>
</evidence>
<name>A0A9W4E468_9ACTN</name>
<dbReference type="Pfam" id="PF00196">
    <property type="entry name" value="GerE"/>
    <property type="match status" value="1"/>
</dbReference>
<dbReference type="CDD" id="cd06170">
    <property type="entry name" value="LuxR_C_like"/>
    <property type="match status" value="1"/>
</dbReference>
<dbReference type="PROSITE" id="PS00622">
    <property type="entry name" value="HTH_LUXR_1"/>
    <property type="match status" value="1"/>
</dbReference>
<dbReference type="SUPFAM" id="SSF52540">
    <property type="entry name" value="P-loop containing nucleoside triphosphate hydrolases"/>
    <property type="match status" value="1"/>
</dbReference>
<sequence length="946" mass="99179">MVRGMGKARSDARHTGRGALLTTAGAALDAGGSVLLTGEPGIGRSTVLAALAAERPGTLVLRCAPAEADRRLPLLGLIDLFSEVDDAAFAVLPPHERAVLRAALHRPGAGGQARRAAYGSPHADVLALRIALLGALAALCERSPVLLALDDAQWLDRPSADALAFVARRVRRLPLTAAVSWRTPYDPAEPVGGEALCPGRVLALDVPPMTGREVAALLSGQPGPAWPQPVLARLQAASGGNPYTAVALSRALADEVRRTGRDPAGGPLPVPPALRRLLLGRLAPLSPQARRTLLAASAAARPTVALLRRAGCGTAQADVHEAVRLGLVEPSAAGTVRFTQPLTPRVVYEAADRAELRHVHTALAEAADDPVERAHHLASLSPGGSAETAAALTAAAATARRRGAPAVAARLGQLAADRTPWGDPAADAELRLTAAEDALAAGDYPLARGIAHEVLAGAARPADRVRAWIVVLDSSGQAMAEVTDVFPRALEDASGDPELLARLHYRLSWRSWLVEGSAAAALTHAARSAVLALHAGDRRTELLALTQQSALEFYLGRPAAEGTLRRALAAPQDPRVLFDHNGPVFLKHRRHLLHDRLDDARTELRALVYTVRHRGSAESLCHCLSGLAQVEILRGRCEAAMDLAHQALRVTEQAGLSQGPAWYAVALAEAAGGAADRALAAADRARRHSEDDDDQLFLPRALHAEGHVRLLRGEPDAAVHALQRVRLLETGQGQGDPAVRRWQSDLAEALVATGRADEAAELLAETRAQAARLGRNGLLAVLDRAAALVTEAHGDPAAAAVRLGQAAARLAALPYRLEEARTHLALGQVQARRGETGAARTALAEAARLFTRAGAHPWLAVTTGALDRLDVPAPASAAAPGLDALTPTEHRVALLVAQGASNREIAAHLTISVKTVEAALTRAYRKLSARSRVSLARAVLARSGRL</sequence>
<dbReference type="Gene3D" id="1.10.10.10">
    <property type="entry name" value="Winged helix-like DNA-binding domain superfamily/Winged helix DNA-binding domain"/>
    <property type="match status" value="1"/>
</dbReference>
<protein>
    <submittedName>
        <fullName evidence="4">AAA ATPase domain-containing protein</fullName>
    </submittedName>
</protein>
<dbReference type="PRINTS" id="PR00038">
    <property type="entry name" value="HTHLUXR"/>
</dbReference>
<dbReference type="GO" id="GO:0005524">
    <property type="term" value="F:ATP binding"/>
    <property type="evidence" value="ECO:0007669"/>
    <property type="project" value="UniProtKB-KW"/>
</dbReference>
<dbReference type="PROSITE" id="PS50043">
    <property type="entry name" value="HTH_LUXR_2"/>
    <property type="match status" value="1"/>
</dbReference>
<dbReference type="Pfam" id="PF13191">
    <property type="entry name" value="AAA_16"/>
    <property type="match status" value="1"/>
</dbReference>
<dbReference type="PANTHER" id="PTHR16305">
    <property type="entry name" value="TESTICULAR SOLUBLE ADENYLYL CYCLASE"/>
    <property type="match status" value="1"/>
</dbReference>
<dbReference type="GO" id="GO:0005737">
    <property type="term" value="C:cytoplasm"/>
    <property type="evidence" value="ECO:0007669"/>
    <property type="project" value="TreeGrafter"/>
</dbReference>
<keyword evidence="5" id="KW-1185">Reference proteome</keyword>
<keyword evidence="1" id="KW-0547">Nucleotide-binding</keyword>
<evidence type="ECO:0000313" key="5">
    <source>
        <dbReference type="Proteomes" id="UP001153328"/>
    </source>
</evidence>
<accession>A0A9W4E468</accession>
<proteinExistence type="predicted"/>
<dbReference type="InterPro" id="IPR036388">
    <property type="entry name" value="WH-like_DNA-bd_sf"/>
</dbReference>
<dbReference type="InterPro" id="IPR016032">
    <property type="entry name" value="Sig_transdc_resp-reg_C-effctor"/>
</dbReference>
<dbReference type="GO" id="GO:0003677">
    <property type="term" value="F:DNA binding"/>
    <property type="evidence" value="ECO:0007669"/>
    <property type="project" value="InterPro"/>
</dbReference>
<dbReference type="InterPro" id="IPR041664">
    <property type="entry name" value="AAA_16"/>
</dbReference>
<evidence type="ECO:0000259" key="3">
    <source>
        <dbReference type="PROSITE" id="PS50043"/>
    </source>
</evidence>
<dbReference type="Proteomes" id="UP001153328">
    <property type="component" value="Unassembled WGS sequence"/>
</dbReference>
<dbReference type="AlphaFoldDB" id="A0A9W4E468"/>
<dbReference type="InterPro" id="IPR000792">
    <property type="entry name" value="Tscrpt_reg_LuxR_C"/>
</dbReference>
<evidence type="ECO:0000256" key="2">
    <source>
        <dbReference type="ARBA" id="ARBA00022840"/>
    </source>
</evidence>
<keyword evidence="2" id="KW-0067">ATP-binding</keyword>
<dbReference type="GO" id="GO:0006355">
    <property type="term" value="P:regulation of DNA-templated transcription"/>
    <property type="evidence" value="ECO:0007669"/>
    <property type="project" value="InterPro"/>
</dbReference>
<dbReference type="EMBL" id="CAJVAX010000004">
    <property type="protein sequence ID" value="CAG7617621.1"/>
    <property type="molecule type" value="Genomic_DNA"/>
</dbReference>
<reference evidence="4" key="1">
    <citation type="submission" date="2021-06" db="EMBL/GenBank/DDBJ databases">
        <authorList>
            <person name="Arsene-Ploetze F."/>
        </authorList>
    </citation>
    <scope>NUCLEOTIDE SEQUENCE</scope>
    <source>
        <strain evidence="4">SBRY1</strain>
    </source>
</reference>
<evidence type="ECO:0000313" key="4">
    <source>
        <dbReference type="EMBL" id="CAG7617621.1"/>
    </source>
</evidence>
<dbReference type="InterPro" id="IPR027417">
    <property type="entry name" value="P-loop_NTPase"/>
</dbReference>
<feature type="domain" description="HTH luxR-type" evidence="3">
    <location>
        <begin position="878"/>
        <end position="943"/>
    </location>
</feature>